<dbReference type="InterPro" id="IPR001841">
    <property type="entry name" value="Znf_RING"/>
</dbReference>
<evidence type="ECO:0000256" key="4">
    <source>
        <dbReference type="ARBA" id="ARBA00022771"/>
    </source>
</evidence>
<evidence type="ECO:0000259" key="11">
    <source>
        <dbReference type="PROSITE" id="PS50089"/>
    </source>
</evidence>
<gene>
    <name evidence="12" type="ORF">BZA70DRAFT_260497</name>
</gene>
<keyword evidence="5" id="KW-0862">Zinc</keyword>
<dbReference type="Pfam" id="PF06391">
    <property type="entry name" value="MAT1"/>
    <property type="match status" value="1"/>
</dbReference>
<keyword evidence="6" id="KW-0539">Nucleus</keyword>
<dbReference type="Proteomes" id="UP001498771">
    <property type="component" value="Unassembled WGS sequence"/>
</dbReference>
<keyword evidence="12" id="KW-0808">Transferase</keyword>
<accession>A0ABR1EZR6</accession>
<dbReference type="InterPro" id="IPR017907">
    <property type="entry name" value="Znf_RING_CS"/>
</dbReference>
<proteinExistence type="predicted"/>
<evidence type="ECO:0000313" key="13">
    <source>
        <dbReference type="Proteomes" id="UP001498771"/>
    </source>
</evidence>
<dbReference type="PROSITE" id="PS50089">
    <property type="entry name" value="ZF_RING_2"/>
    <property type="match status" value="1"/>
</dbReference>
<comment type="caution">
    <text evidence="12">The sequence shown here is derived from an EMBL/GenBank/DDBJ whole genome shotgun (WGS) entry which is preliminary data.</text>
</comment>
<dbReference type="InterPro" id="IPR015877">
    <property type="entry name" value="MAT1_centre"/>
</dbReference>
<keyword evidence="12" id="KW-0418">Kinase</keyword>
<evidence type="ECO:0000256" key="1">
    <source>
        <dbReference type="ARBA" id="ARBA00004123"/>
    </source>
</evidence>
<evidence type="ECO:0000256" key="2">
    <source>
        <dbReference type="ARBA" id="ARBA00022257"/>
    </source>
</evidence>
<dbReference type="PANTHER" id="PTHR12683">
    <property type="entry name" value="CDK-ACTIVATING KINASE ASSEMBLY FACTOR MAT1"/>
    <property type="match status" value="1"/>
</dbReference>
<evidence type="ECO:0000256" key="8">
    <source>
        <dbReference type="ARBA" id="ARBA00033277"/>
    </source>
</evidence>
<feature type="coiled-coil region" evidence="10">
    <location>
        <begin position="111"/>
        <end position="188"/>
    </location>
</feature>
<dbReference type="CDD" id="cd16573">
    <property type="entry name" value="RING-HC_TFB3-like"/>
    <property type="match status" value="1"/>
</dbReference>
<evidence type="ECO:0000256" key="3">
    <source>
        <dbReference type="ARBA" id="ARBA00022723"/>
    </source>
</evidence>
<dbReference type="GO" id="GO:0016301">
    <property type="term" value="F:kinase activity"/>
    <property type="evidence" value="ECO:0007669"/>
    <property type="project" value="UniProtKB-KW"/>
</dbReference>
<dbReference type="Pfam" id="PF17121">
    <property type="entry name" value="zf-C3HC4_5"/>
    <property type="match status" value="1"/>
</dbReference>
<keyword evidence="3" id="KW-0479">Metal-binding</keyword>
<dbReference type="PANTHER" id="PTHR12683:SF13">
    <property type="entry name" value="CDK-ACTIVATING KINASE ASSEMBLY FACTOR MAT1"/>
    <property type="match status" value="1"/>
</dbReference>
<sequence>MSSLAAVQKPEDEICPVCRLDTYMNPSMRFLINTECYHRMCESCVDRIFSQGPAKCPIYGCNMTLRKNKFKRQTFADLQVEREVDVRRRVNQVFNRRREEFDSLDEYNNYLEQVEAAIFNLVNHVQEEETEQKLNEYKAANQSAIKANATLLSQEEEKAEIMRQLEAERRLNQRLSAIEESVAEQELKKEADRKIIQDLATAKDGEADNIVKRAAAYVQRGLDLKKSSARRGPRETTSAVSFGDSALSLLNQRTRTNIADTADGAPFDPTTEEYVNEFYKVQSQYYDPFLDNVASNKQAQAAGFQVGVVYEQVLFDAFMGLGVFIEEEKKQV</sequence>
<evidence type="ECO:0000256" key="10">
    <source>
        <dbReference type="SAM" id="Coils"/>
    </source>
</evidence>
<dbReference type="SUPFAM" id="SSF57850">
    <property type="entry name" value="RING/U-box"/>
    <property type="match status" value="1"/>
</dbReference>
<evidence type="ECO:0000256" key="6">
    <source>
        <dbReference type="ARBA" id="ARBA00023242"/>
    </source>
</evidence>
<name>A0ABR1EZR6_9ASCO</name>
<organism evidence="12 13">
    <name type="scientific">Myxozyma melibiosi</name>
    <dbReference type="NCBI Taxonomy" id="54550"/>
    <lineage>
        <taxon>Eukaryota</taxon>
        <taxon>Fungi</taxon>
        <taxon>Dikarya</taxon>
        <taxon>Ascomycota</taxon>
        <taxon>Saccharomycotina</taxon>
        <taxon>Lipomycetes</taxon>
        <taxon>Lipomycetales</taxon>
        <taxon>Lipomycetaceae</taxon>
        <taxon>Myxozyma</taxon>
    </lineage>
</organism>
<reference evidence="12 13" key="1">
    <citation type="submission" date="2024-03" db="EMBL/GenBank/DDBJ databases">
        <title>Genome-scale model development and genomic sequencing of the oleaginous clade Lipomyces.</title>
        <authorList>
            <consortium name="Lawrence Berkeley National Laboratory"/>
            <person name="Czajka J.J."/>
            <person name="Han Y."/>
            <person name="Kim J."/>
            <person name="Mondo S.J."/>
            <person name="Hofstad B.A."/>
            <person name="Robles A."/>
            <person name="Haridas S."/>
            <person name="Riley R."/>
            <person name="LaButti K."/>
            <person name="Pangilinan J."/>
            <person name="Andreopoulos W."/>
            <person name="Lipzen A."/>
            <person name="Yan J."/>
            <person name="Wang M."/>
            <person name="Ng V."/>
            <person name="Grigoriev I.V."/>
            <person name="Spatafora J.W."/>
            <person name="Magnuson J.K."/>
            <person name="Baker S.E."/>
            <person name="Pomraning K.R."/>
        </authorList>
    </citation>
    <scope>NUCLEOTIDE SEQUENCE [LARGE SCALE GENOMIC DNA]</scope>
    <source>
        <strain evidence="12 13">Phaff 52-87</strain>
    </source>
</reference>
<comment type="subcellular location">
    <subcellularLocation>
        <location evidence="1">Nucleus</location>
    </subcellularLocation>
</comment>
<keyword evidence="13" id="KW-1185">Reference proteome</keyword>
<dbReference type="GeneID" id="90036393"/>
<dbReference type="InterPro" id="IPR004575">
    <property type="entry name" value="MAT1/Tfb3"/>
</dbReference>
<protein>
    <recommendedName>
        <fullName evidence="2">RNA polymerase II transcription factor B subunit 3</fullName>
    </recommendedName>
    <alternativeName>
        <fullName evidence="8">RNA polymerase II transcription factor B 38 kDa subunit</fullName>
    </alternativeName>
    <alternativeName>
        <fullName evidence="7">RNA polymerase II transcription factor B p38 subunit</fullName>
    </alternativeName>
</protein>
<keyword evidence="4 9" id="KW-0863">Zinc-finger</keyword>
<evidence type="ECO:0000313" key="12">
    <source>
        <dbReference type="EMBL" id="KAK7203093.1"/>
    </source>
</evidence>
<dbReference type="Gene3D" id="3.30.40.10">
    <property type="entry name" value="Zinc/RING finger domain, C3HC4 (zinc finger)"/>
    <property type="match status" value="1"/>
</dbReference>
<dbReference type="InterPro" id="IPR013083">
    <property type="entry name" value="Znf_RING/FYVE/PHD"/>
</dbReference>
<dbReference type="EMBL" id="JBBJBU010000013">
    <property type="protein sequence ID" value="KAK7203093.1"/>
    <property type="molecule type" value="Genomic_DNA"/>
</dbReference>
<evidence type="ECO:0000256" key="7">
    <source>
        <dbReference type="ARBA" id="ARBA00029873"/>
    </source>
</evidence>
<dbReference type="RefSeq" id="XP_064766126.1">
    <property type="nucleotide sequence ID" value="XM_064910881.1"/>
</dbReference>
<dbReference type="PROSITE" id="PS00518">
    <property type="entry name" value="ZF_RING_1"/>
    <property type="match status" value="1"/>
</dbReference>
<keyword evidence="10" id="KW-0175">Coiled coil</keyword>
<evidence type="ECO:0000256" key="5">
    <source>
        <dbReference type="ARBA" id="ARBA00022833"/>
    </source>
</evidence>
<evidence type="ECO:0000256" key="9">
    <source>
        <dbReference type="PROSITE-ProRule" id="PRU00175"/>
    </source>
</evidence>
<dbReference type="NCBIfam" id="TIGR00570">
    <property type="entry name" value="cdk7"/>
    <property type="match status" value="1"/>
</dbReference>
<feature type="domain" description="RING-type" evidence="11">
    <location>
        <begin position="15"/>
        <end position="58"/>
    </location>
</feature>